<feature type="domain" description="Rhamnogalacturonase A/B/Epimerase-like pectate lyase" evidence="1">
    <location>
        <begin position="492"/>
        <end position="559"/>
    </location>
</feature>
<evidence type="ECO:0000313" key="2">
    <source>
        <dbReference type="EMBL" id="CAG8402246.1"/>
    </source>
</evidence>
<dbReference type="AlphaFoldDB" id="A0A9W4JIW6"/>
<comment type="caution">
    <text evidence="2">The sequence shown here is derived from an EMBL/GenBank/DDBJ whole genome shotgun (WGS) entry which is preliminary data.</text>
</comment>
<accession>A0A9W4JIW6</accession>
<dbReference type="InterPro" id="IPR012334">
    <property type="entry name" value="Pectin_lyas_fold"/>
</dbReference>
<dbReference type="InterPro" id="IPR024535">
    <property type="entry name" value="RHGA/B-epi-like_pectate_lyase"/>
</dbReference>
<dbReference type="GO" id="GO:0004650">
    <property type="term" value="F:polygalacturonase activity"/>
    <property type="evidence" value="ECO:0007669"/>
    <property type="project" value="InterPro"/>
</dbReference>
<gene>
    <name evidence="2" type="ORF">PSALAMII_LOCUS7805</name>
</gene>
<proteinExistence type="predicted"/>
<dbReference type="Proteomes" id="UP001152592">
    <property type="component" value="Unassembled WGS sequence"/>
</dbReference>
<reference evidence="2" key="1">
    <citation type="submission" date="2021-07" db="EMBL/GenBank/DDBJ databases">
        <authorList>
            <person name="Branca A.L. A."/>
        </authorList>
    </citation>
    <scope>NUCLEOTIDE SEQUENCE</scope>
</reference>
<dbReference type="PANTHER" id="PTHR33928:SF2">
    <property type="entry name" value="PECTATE LYASE SUPERFAMILY PROTEIN DOMAIN-CONTAINING PROTEIN-RELATED"/>
    <property type="match status" value="1"/>
</dbReference>
<protein>
    <recommendedName>
        <fullName evidence="1">Rhamnogalacturonase A/B/Epimerase-like pectate lyase domain-containing protein</fullName>
    </recommendedName>
</protein>
<dbReference type="EMBL" id="CAJVPD010000256">
    <property type="protein sequence ID" value="CAG8402246.1"/>
    <property type="molecule type" value="Genomic_DNA"/>
</dbReference>
<evidence type="ECO:0000313" key="3">
    <source>
        <dbReference type="Proteomes" id="UP001152592"/>
    </source>
</evidence>
<dbReference type="CDD" id="cd23668">
    <property type="entry name" value="GH55_beta13glucanase-like"/>
    <property type="match status" value="1"/>
</dbReference>
<dbReference type="FunFam" id="2.160.20.10:FF:000026">
    <property type="entry name" value="Exo-beta-1,3-glucanase Exg0"/>
    <property type="match status" value="1"/>
</dbReference>
<dbReference type="PANTHER" id="PTHR33928">
    <property type="entry name" value="POLYGALACTURONASE QRT3"/>
    <property type="match status" value="1"/>
</dbReference>
<feature type="domain" description="Rhamnogalacturonase A/B/Epimerase-like pectate lyase" evidence="1">
    <location>
        <begin position="125"/>
        <end position="363"/>
    </location>
</feature>
<evidence type="ECO:0000259" key="1">
    <source>
        <dbReference type="Pfam" id="PF12708"/>
    </source>
</evidence>
<name>A0A9W4JIW6_9EURO</name>
<dbReference type="SUPFAM" id="SSF51126">
    <property type="entry name" value="Pectin lyase-like"/>
    <property type="match status" value="2"/>
</dbReference>
<dbReference type="Gene3D" id="2.160.20.10">
    <property type="entry name" value="Single-stranded right-handed beta-helix, Pectin lyase-like"/>
    <property type="match status" value="2"/>
</dbReference>
<sequence>MWSPVIFPTLYWPVRLLLTSTECLFGKMFSSLIKLLPLMVGINAQLLDIPVVDELVSSAMLPFEQYVYNTPTESTIPAVAVSTTAAKVQAAAVQAAAADNAYWLADIAHQGVAAFNSNPAGYKVFRNVKDYGAKGDGVTDDTAAINAAISAGGRFGPASRHSSTTTPAIVYFPPGTYIISTSIIDYYFTQLIGNANAIPVLKATAGFVGLGLIDGDQYQNDGNQGWTSTNVFFRQIRNLKLDLTAIPAGTAATGIHWPTGQASSIQNVQIAMSAASGTQHQGIFIENGMLHCVSLLEHSNVVIGSGGWMSDVTITGGLYGANVGNQQFTMRNLVISNAVTAISQIWDWGWTYQGLVITNCQTALSISNGGVGNQLVGSVNVLDSTIQNCPTFVTTAWQSSTYSTGSLILENIALNNVPVAVKGASGTVLVGSAGSSTISAWGQGHKYTPNGPANFQGSFTPPTRPSALLASGSTRYYTKSKPQYAASPVASFVSTRSAGARGDGSTDDTNAIQSALTSAAAANKILFFDQGTYKITRTLYVPPGSRIVGEAYSVIMATGGTWSNINNPVPVIQIGQPGQSGSIEWSDMIVSTAGSTPGAVLIQWNLAANVGSGMWDVHTRIGGFQGSQQQVAQCPTGAAVSAACQVAYMSMHITSAASNVYLENVWLWTADHDLESPTDARISVYSGRGLLVEGKNVWLYGTGSEHHSLYQYQFSSASSIMAGFVQSETPYYQPNPNAANGPYPRNSTLKDPDYSSCLGGNCNSLGLRVLNSKNVIIYGAGLYSFFNNYSTTCSTFPLPENCQSMIFSVEGSTSGLVVYGLNTVGTTYMIVKDGVALAQVSDNLATYAATIAYFTL</sequence>
<dbReference type="Pfam" id="PF12708">
    <property type="entry name" value="Pect-lyase_RHGA_epim"/>
    <property type="match status" value="2"/>
</dbReference>
<dbReference type="InterPro" id="IPR011050">
    <property type="entry name" value="Pectin_lyase_fold/virulence"/>
</dbReference>
<organism evidence="2 3">
    <name type="scientific">Penicillium salamii</name>
    <dbReference type="NCBI Taxonomy" id="1612424"/>
    <lineage>
        <taxon>Eukaryota</taxon>
        <taxon>Fungi</taxon>
        <taxon>Dikarya</taxon>
        <taxon>Ascomycota</taxon>
        <taxon>Pezizomycotina</taxon>
        <taxon>Eurotiomycetes</taxon>
        <taxon>Eurotiomycetidae</taxon>
        <taxon>Eurotiales</taxon>
        <taxon>Aspergillaceae</taxon>
        <taxon>Penicillium</taxon>
    </lineage>
</organism>
<dbReference type="OrthoDB" id="5352000at2759"/>
<dbReference type="InterPro" id="IPR039279">
    <property type="entry name" value="QRT3-like"/>
</dbReference>
<dbReference type="FunFam" id="2.160.20.10:FF:000023">
    <property type="entry name" value="Exo-beta-1,3-glucanase Exg0"/>
    <property type="match status" value="1"/>
</dbReference>